<evidence type="ECO:0000313" key="4">
    <source>
        <dbReference type="Proteomes" id="UP000553766"/>
    </source>
</evidence>
<dbReference type="Pfam" id="PF00975">
    <property type="entry name" value="Thioesterase"/>
    <property type="match status" value="1"/>
</dbReference>
<evidence type="ECO:0000313" key="3">
    <source>
        <dbReference type="EMBL" id="MBB5516324.1"/>
    </source>
</evidence>
<keyword evidence="4" id="KW-1185">Reference proteome</keyword>
<sequence>MSGATWFPGMGQKPFARHRLFCFPFAGGTPHAYRRLATMAPDWLDVVPVLLPGRDMRINDTPYAEIDAFLDGIVPQIVPHLSGSFGFLGYSMGARLSYMLARRLAAMGLSQPRYLCLCAHAWPYDGPPRSPLHTLPKAAFWDKIAEYGGTPAEIFEHPELMDLVEPMLRGDFAMAFEPLPRFAHPLDMPIIAIAGQIDPHAAPDQMRQWQVETEGPFDEYALAGGHFVIQSAPDIFANTVLSAIRKYIA</sequence>
<gene>
    <name evidence="3" type="ORF">FHS89_002350</name>
</gene>
<comment type="similarity">
    <text evidence="1">Belongs to the thioesterase family.</text>
</comment>
<proteinExistence type="inferred from homology"/>
<comment type="caution">
    <text evidence="3">The sequence shown here is derived from an EMBL/GenBank/DDBJ whole genome shotgun (WGS) entry which is preliminary data.</text>
</comment>
<accession>A0A840X0S2</accession>
<dbReference type="Gene3D" id="3.40.50.1820">
    <property type="entry name" value="alpha/beta hydrolase"/>
    <property type="match status" value="1"/>
</dbReference>
<evidence type="ECO:0000259" key="2">
    <source>
        <dbReference type="Pfam" id="PF00975"/>
    </source>
</evidence>
<dbReference type="InterPro" id="IPR012223">
    <property type="entry name" value="TEII"/>
</dbReference>
<dbReference type="AlphaFoldDB" id="A0A840X0S2"/>
<protein>
    <submittedName>
        <fullName evidence="3">Surfactin synthase thioesterase subunit</fullName>
    </submittedName>
</protein>
<name>A0A840X0S2_9RHOB</name>
<dbReference type="RefSeq" id="WP_184011794.1">
    <property type="nucleotide sequence ID" value="NZ_JACIJS010000006.1"/>
</dbReference>
<dbReference type="SUPFAM" id="SSF53474">
    <property type="entry name" value="alpha/beta-Hydrolases"/>
    <property type="match status" value="1"/>
</dbReference>
<dbReference type="Proteomes" id="UP000553766">
    <property type="component" value="Unassembled WGS sequence"/>
</dbReference>
<feature type="domain" description="Thioesterase" evidence="2">
    <location>
        <begin position="19"/>
        <end position="239"/>
    </location>
</feature>
<dbReference type="PANTHER" id="PTHR11487">
    <property type="entry name" value="THIOESTERASE"/>
    <property type="match status" value="1"/>
</dbReference>
<dbReference type="GO" id="GO:0008610">
    <property type="term" value="P:lipid biosynthetic process"/>
    <property type="evidence" value="ECO:0007669"/>
    <property type="project" value="TreeGrafter"/>
</dbReference>
<dbReference type="PANTHER" id="PTHR11487:SF0">
    <property type="entry name" value="S-ACYL FATTY ACID SYNTHASE THIOESTERASE, MEDIUM CHAIN"/>
    <property type="match status" value="1"/>
</dbReference>
<dbReference type="InterPro" id="IPR029058">
    <property type="entry name" value="AB_hydrolase_fold"/>
</dbReference>
<dbReference type="InterPro" id="IPR001031">
    <property type="entry name" value="Thioesterase"/>
</dbReference>
<dbReference type="EMBL" id="JACIJS010000006">
    <property type="protein sequence ID" value="MBB5516324.1"/>
    <property type="molecule type" value="Genomic_DNA"/>
</dbReference>
<evidence type="ECO:0000256" key="1">
    <source>
        <dbReference type="ARBA" id="ARBA00007169"/>
    </source>
</evidence>
<organism evidence="3 4">
    <name type="scientific">Rubricella aquisinus</name>
    <dbReference type="NCBI Taxonomy" id="2028108"/>
    <lineage>
        <taxon>Bacteria</taxon>
        <taxon>Pseudomonadati</taxon>
        <taxon>Pseudomonadota</taxon>
        <taxon>Alphaproteobacteria</taxon>
        <taxon>Rhodobacterales</taxon>
        <taxon>Paracoccaceae</taxon>
        <taxon>Rubricella</taxon>
    </lineage>
</organism>
<reference evidence="3 4" key="1">
    <citation type="submission" date="2020-08" db="EMBL/GenBank/DDBJ databases">
        <title>Genomic Encyclopedia of Type Strains, Phase IV (KMG-IV): sequencing the most valuable type-strain genomes for metagenomic binning, comparative biology and taxonomic classification.</title>
        <authorList>
            <person name="Goeker M."/>
        </authorList>
    </citation>
    <scope>NUCLEOTIDE SEQUENCE [LARGE SCALE GENOMIC DNA]</scope>
    <source>
        <strain evidence="3 4">DSM 103377</strain>
    </source>
</reference>